<dbReference type="InterPro" id="IPR005019">
    <property type="entry name" value="Adenine_glyco"/>
</dbReference>
<dbReference type="EMBL" id="FR871799">
    <property type="protein sequence ID" value="CCB82410.1"/>
    <property type="molecule type" value="Genomic_DNA"/>
</dbReference>
<sequence>MRTATGSLTMISPDDFDEVTVNGVRDYDAYFATPTHDDHVLFELLVVGILQVGLSWQVAASQLPILRQQMAGLRIDAVAAMDEPDFERLMRTPKVMHNGCKLRAIIQDARAIQRLQAEYGHFSTYLWAFVDDTPFMMPAPDDDEGLPTRSPLGTRVAKDLHRHGFTFVGPVVTHMFLLAAGLIKLN</sequence>
<name>F6IUZ2_LACPE</name>
<dbReference type="InterPro" id="IPR052891">
    <property type="entry name" value="DNA-3mA_glycosylase"/>
</dbReference>
<dbReference type="PANTHER" id="PTHR30037:SF4">
    <property type="entry name" value="DNA-3-METHYLADENINE GLYCOSYLASE I"/>
    <property type="match status" value="1"/>
</dbReference>
<keyword evidence="2" id="KW-0378">Hydrolase</keyword>
<proteinExistence type="predicted"/>
<feature type="transmembrane region" description="Helical" evidence="1">
    <location>
        <begin position="164"/>
        <end position="183"/>
    </location>
</feature>
<dbReference type="SUPFAM" id="SSF48150">
    <property type="entry name" value="DNA-glycosylase"/>
    <property type="match status" value="1"/>
</dbReference>
<evidence type="ECO:0000256" key="1">
    <source>
        <dbReference type="SAM" id="Phobius"/>
    </source>
</evidence>
<keyword evidence="1" id="KW-1133">Transmembrane helix</keyword>
<protein>
    <submittedName>
        <fullName evidence="2">DNA-3-methyladenine glycosylase I</fullName>
        <ecNumber evidence="2">3.2.2.20</ecNumber>
    </submittedName>
</protein>
<dbReference type="GO" id="GO:0008725">
    <property type="term" value="F:DNA-3-methyladenine glycosylase activity"/>
    <property type="evidence" value="ECO:0007669"/>
    <property type="project" value="UniProtKB-EC"/>
</dbReference>
<keyword evidence="2" id="KW-0326">Glycosidase</keyword>
<reference evidence="2" key="1">
    <citation type="journal article" date="2011" name="J. Bacteriol.">
        <title>Annotated genome sequence of Lactobacillus pentosus MP-10, which has probiotic potential, from naturally fermented Alorena green table olives.</title>
        <authorList>
            <person name="Abriouel H."/>
            <person name="Benomar N."/>
            <person name="Perez Pulido R."/>
            <person name="Canamero M.M."/>
            <person name="Galvez A."/>
        </authorList>
    </citation>
    <scope>NUCLEOTIDE SEQUENCE</scope>
    <source>
        <strain evidence="2">MP-10</strain>
    </source>
</reference>
<dbReference type="Pfam" id="PF03352">
    <property type="entry name" value="Adenine_glyco"/>
    <property type="match status" value="1"/>
</dbReference>
<accession>F6IUZ2</accession>
<dbReference type="AlphaFoldDB" id="F6IUZ2"/>
<keyword evidence="1" id="KW-0812">Transmembrane</keyword>
<dbReference type="GO" id="GO:0006284">
    <property type="term" value="P:base-excision repair"/>
    <property type="evidence" value="ECO:0007669"/>
    <property type="project" value="InterPro"/>
</dbReference>
<organism evidence="2">
    <name type="scientific">Lactiplantibacillus pentosus MP-10</name>
    <dbReference type="NCBI Taxonomy" id="1028490"/>
    <lineage>
        <taxon>Bacteria</taxon>
        <taxon>Bacillati</taxon>
        <taxon>Bacillota</taxon>
        <taxon>Bacilli</taxon>
        <taxon>Lactobacillales</taxon>
        <taxon>Lactobacillaceae</taxon>
        <taxon>Lactiplantibacillus</taxon>
    </lineage>
</organism>
<gene>
    <name evidence="2" type="ORF">LPE_01426</name>
</gene>
<dbReference type="PANTHER" id="PTHR30037">
    <property type="entry name" value="DNA-3-METHYLADENINE GLYCOSYLASE 1"/>
    <property type="match status" value="1"/>
</dbReference>
<dbReference type="EC" id="3.2.2.20" evidence="2"/>
<dbReference type="InterPro" id="IPR011257">
    <property type="entry name" value="DNA_glycosylase"/>
</dbReference>
<dbReference type="Gene3D" id="1.10.340.30">
    <property type="entry name" value="Hypothetical protein, domain 2"/>
    <property type="match status" value="1"/>
</dbReference>
<keyword evidence="1" id="KW-0472">Membrane</keyword>
<evidence type="ECO:0000313" key="2">
    <source>
        <dbReference type="EMBL" id="CCB82410.1"/>
    </source>
</evidence>